<evidence type="ECO:0000313" key="2">
    <source>
        <dbReference type="EMBL" id="GAA1874287.1"/>
    </source>
</evidence>
<dbReference type="InterPro" id="IPR032708">
    <property type="entry name" value="McjB_C"/>
</dbReference>
<sequence length="146" mass="15981">MSVTMAAPRMSRGSRLLNVQAGLTLLVTIAALRAAPLRIVLAVTRRLTEHAPHAATRDEARAIVHAARRAASRWPGRAACLETSLTAAWLAAFTGRSVTWCHGLRTQPYEFHAWIQVDDEPVAEPATTSTLITTMTIPARSRMETR</sequence>
<comment type="caution">
    <text evidence="2">The sequence shown here is derived from an EMBL/GenBank/DDBJ whole genome shotgun (WGS) entry which is preliminary data.</text>
</comment>
<dbReference type="EMBL" id="BAAANL010000009">
    <property type="protein sequence ID" value="GAA1874287.1"/>
    <property type="molecule type" value="Genomic_DNA"/>
</dbReference>
<protein>
    <recommendedName>
        <fullName evidence="1">Microcin J25-processing protein McjB C-terminal domain-containing protein</fullName>
    </recommendedName>
</protein>
<proteinExistence type="predicted"/>
<gene>
    <name evidence="2" type="ORF">GCM10009751_37280</name>
</gene>
<dbReference type="NCBIfam" id="NF033537">
    <property type="entry name" value="lasso_biosyn_B2"/>
    <property type="match status" value="1"/>
</dbReference>
<dbReference type="Pfam" id="PF13471">
    <property type="entry name" value="Transglut_core3"/>
    <property type="match status" value="1"/>
</dbReference>
<evidence type="ECO:0000313" key="3">
    <source>
        <dbReference type="Proteomes" id="UP001501094"/>
    </source>
</evidence>
<dbReference type="InterPro" id="IPR053521">
    <property type="entry name" value="McjB-like"/>
</dbReference>
<organism evidence="2 3">
    <name type="scientific">Myceligenerans crystallogenes</name>
    <dbReference type="NCBI Taxonomy" id="316335"/>
    <lineage>
        <taxon>Bacteria</taxon>
        <taxon>Bacillati</taxon>
        <taxon>Actinomycetota</taxon>
        <taxon>Actinomycetes</taxon>
        <taxon>Micrococcales</taxon>
        <taxon>Promicromonosporaceae</taxon>
        <taxon>Myceligenerans</taxon>
    </lineage>
</organism>
<name>A0ABN2NLD8_9MICO</name>
<evidence type="ECO:0000259" key="1">
    <source>
        <dbReference type="Pfam" id="PF13471"/>
    </source>
</evidence>
<accession>A0ABN2NLD8</accession>
<reference evidence="2 3" key="1">
    <citation type="journal article" date="2019" name="Int. J. Syst. Evol. Microbiol.">
        <title>The Global Catalogue of Microorganisms (GCM) 10K type strain sequencing project: providing services to taxonomists for standard genome sequencing and annotation.</title>
        <authorList>
            <consortium name="The Broad Institute Genomics Platform"/>
            <consortium name="The Broad Institute Genome Sequencing Center for Infectious Disease"/>
            <person name="Wu L."/>
            <person name="Ma J."/>
        </authorList>
    </citation>
    <scope>NUCLEOTIDE SEQUENCE [LARGE SCALE GENOMIC DNA]</scope>
    <source>
        <strain evidence="2 3">JCM 14326</strain>
    </source>
</reference>
<keyword evidence="3" id="KW-1185">Reference proteome</keyword>
<dbReference type="Proteomes" id="UP001501094">
    <property type="component" value="Unassembled WGS sequence"/>
</dbReference>
<dbReference type="RefSeq" id="WP_344105940.1">
    <property type="nucleotide sequence ID" value="NZ_BAAANL010000009.1"/>
</dbReference>
<feature type="domain" description="Microcin J25-processing protein McjB C-terminal" evidence="1">
    <location>
        <begin position="30"/>
        <end position="128"/>
    </location>
</feature>